<dbReference type="EnsemblMetazoa" id="PPA41391.1">
    <property type="protein sequence ID" value="PPA41391.1"/>
    <property type="gene ID" value="WBGene00279760"/>
</dbReference>
<organism evidence="6 7">
    <name type="scientific">Pristionchus pacificus</name>
    <name type="common">Parasitic nematode worm</name>
    <dbReference type="NCBI Taxonomy" id="54126"/>
    <lineage>
        <taxon>Eukaryota</taxon>
        <taxon>Metazoa</taxon>
        <taxon>Ecdysozoa</taxon>
        <taxon>Nematoda</taxon>
        <taxon>Chromadorea</taxon>
        <taxon>Rhabditida</taxon>
        <taxon>Rhabditina</taxon>
        <taxon>Diplogasteromorpha</taxon>
        <taxon>Diplogasteroidea</taxon>
        <taxon>Neodiplogasteridae</taxon>
        <taxon>Pristionchus</taxon>
    </lineage>
</organism>
<dbReference type="Proteomes" id="UP000005239">
    <property type="component" value="Unassembled WGS sequence"/>
</dbReference>
<evidence type="ECO:0000256" key="3">
    <source>
        <dbReference type="ARBA" id="ARBA00022692"/>
    </source>
</evidence>
<dbReference type="PANTHER" id="PTHR22945:SF40">
    <property type="entry name" value="SERPENTINE RECEPTOR, CLASS D (DELTA)-RELATED"/>
    <property type="match status" value="1"/>
</dbReference>
<keyword evidence="3" id="KW-0812">Transmembrane</keyword>
<sequence length="187" mass="21032">MYFEIIRAIHNLACTCAVLFNIAVVILIIMKTPKKLRSYSIILANFATLELVTAISSVIVQSRFFESSKLYPDSFLVLACSGPCKLIGSTRLCLTVYSLTTYGHSHIHILLAFSFCFPYYIIKYSNPPIVYILISIFLVCAPTAIVFGLFFQATLPLFYCASLVVHIEALTLATSPLITMYFIRPYR</sequence>
<keyword evidence="4" id="KW-1133">Transmembrane helix</keyword>
<dbReference type="InterPro" id="IPR019421">
    <property type="entry name" value="7TM_GPCR_serpentine_rcpt_Srd"/>
</dbReference>
<name>A0A2A6CKV7_PRIPA</name>
<dbReference type="AlphaFoldDB" id="A0A2A6CKV7"/>
<evidence type="ECO:0000313" key="7">
    <source>
        <dbReference type="Proteomes" id="UP000005239"/>
    </source>
</evidence>
<dbReference type="PANTHER" id="PTHR22945">
    <property type="entry name" value="SERPENTINE RECEPTOR, CLASS D DELTA"/>
    <property type="match status" value="1"/>
</dbReference>
<evidence type="ECO:0000313" key="6">
    <source>
        <dbReference type="EnsemblMetazoa" id="PPA41391.1"/>
    </source>
</evidence>
<evidence type="ECO:0000256" key="1">
    <source>
        <dbReference type="ARBA" id="ARBA00004141"/>
    </source>
</evidence>
<proteinExistence type="inferred from homology"/>
<dbReference type="GO" id="GO:0016020">
    <property type="term" value="C:membrane"/>
    <property type="evidence" value="ECO:0007669"/>
    <property type="project" value="UniProtKB-SubCell"/>
</dbReference>
<evidence type="ECO:0000256" key="4">
    <source>
        <dbReference type="ARBA" id="ARBA00022989"/>
    </source>
</evidence>
<dbReference type="Pfam" id="PF10317">
    <property type="entry name" value="7TM_GPCR_Srd"/>
    <property type="match status" value="1"/>
</dbReference>
<keyword evidence="7" id="KW-1185">Reference proteome</keyword>
<comment type="subcellular location">
    <subcellularLocation>
        <location evidence="1">Membrane</location>
        <topology evidence="1">Multi-pass membrane protein</topology>
    </subcellularLocation>
</comment>
<accession>A0A2A6CKV7</accession>
<reference evidence="6" key="2">
    <citation type="submission" date="2022-06" db="UniProtKB">
        <authorList>
            <consortium name="EnsemblMetazoa"/>
        </authorList>
    </citation>
    <scope>IDENTIFICATION</scope>
    <source>
        <strain evidence="6">PS312</strain>
    </source>
</reference>
<dbReference type="OrthoDB" id="5793097at2759"/>
<protein>
    <submittedName>
        <fullName evidence="6">G protein-coupled receptor</fullName>
    </submittedName>
</protein>
<dbReference type="InterPro" id="IPR050920">
    <property type="entry name" value="Nematode_rcpt-like_delta"/>
</dbReference>
<accession>A0A8R1UVA5</accession>
<comment type="similarity">
    <text evidence="2">Belongs to the nematode receptor-like protein srd family.</text>
</comment>
<keyword evidence="5" id="KW-0472">Membrane</keyword>
<evidence type="ECO:0000256" key="5">
    <source>
        <dbReference type="ARBA" id="ARBA00023136"/>
    </source>
</evidence>
<evidence type="ECO:0000256" key="2">
    <source>
        <dbReference type="ARBA" id="ARBA00009166"/>
    </source>
</evidence>
<reference evidence="7" key="1">
    <citation type="journal article" date="2008" name="Nat. Genet.">
        <title>The Pristionchus pacificus genome provides a unique perspective on nematode lifestyle and parasitism.</title>
        <authorList>
            <person name="Dieterich C."/>
            <person name="Clifton S.W."/>
            <person name="Schuster L.N."/>
            <person name="Chinwalla A."/>
            <person name="Delehaunty K."/>
            <person name="Dinkelacker I."/>
            <person name="Fulton L."/>
            <person name="Fulton R."/>
            <person name="Godfrey J."/>
            <person name="Minx P."/>
            <person name="Mitreva M."/>
            <person name="Roeseler W."/>
            <person name="Tian H."/>
            <person name="Witte H."/>
            <person name="Yang S.P."/>
            <person name="Wilson R.K."/>
            <person name="Sommer R.J."/>
        </authorList>
    </citation>
    <scope>NUCLEOTIDE SEQUENCE [LARGE SCALE GENOMIC DNA]</scope>
    <source>
        <strain evidence="7">PS312</strain>
    </source>
</reference>
<gene>
    <name evidence="6" type="primary">WBGene00279760</name>
</gene>